<protein>
    <submittedName>
        <fullName evidence="2">Uncharacterized protein</fullName>
    </submittedName>
</protein>
<dbReference type="OrthoDB" id="8453095at2"/>
<keyword evidence="1" id="KW-0175">Coiled coil</keyword>
<accession>A0A6B8K9H5</accession>
<dbReference type="EMBL" id="CP046052">
    <property type="protein sequence ID" value="QGM44499.1"/>
    <property type="molecule type" value="Genomic_DNA"/>
</dbReference>
<keyword evidence="3" id="KW-1185">Reference proteome</keyword>
<name>A0A6B8K9H5_9HYPH</name>
<reference evidence="2 3" key="1">
    <citation type="submission" date="2019-11" db="EMBL/GenBank/DDBJ databases">
        <title>The genome sequence of Methylocystis heyeri.</title>
        <authorList>
            <person name="Oshkin I.Y."/>
            <person name="Miroshnikov K."/>
            <person name="Dedysh S.N."/>
        </authorList>
    </citation>
    <scope>NUCLEOTIDE SEQUENCE [LARGE SCALE GENOMIC DNA]</scope>
    <source>
        <strain evidence="2 3">H2</strain>
    </source>
</reference>
<evidence type="ECO:0000313" key="2">
    <source>
        <dbReference type="EMBL" id="QGM44499.1"/>
    </source>
</evidence>
<organism evidence="2 3">
    <name type="scientific">Methylocystis heyeri</name>
    <dbReference type="NCBI Taxonomy" id="391905"/>
    <lineage>
        <taxon>Bacteria</taxon>
        <taxon>Pseudomonadati</taxon>
        <taxon>Pseudomonadota</taxon>
        <taxon>Alphaproteobacteria</taxon>
        <taxon>Hyphomicrobiales</taxon>
        <taxon>Methylocystaceae</taxon>
        <taxon>Methylocystis</taxon>
    </lineage>
</organism>
<dbReference type="KEGG" id="mhey:H2LOC_001630"/>
<evidence type="ECO:0000256" key="1">
    <source>
        <dbReference type="SAM" id="Coils"/>
    </source>
</evidence>
<proteinExistence type="predicted"/>
<dbReference type="RefSeq" id="WP_136494801.1">
    <property type="nucleotide sequence ID" value="NZ_CP046052.1"/>
</dbReference>
<evidence type="ECO:0000313" key="3">
    <source>
        <dbReference type="Proteomes" id="UP000309061"/>
    </source>
</evidence>
<feature type="coiled-coil region" evidence="1">
    <location>
        <begin position="7"/>
        <end position="55"/>
    </location>
</feature>
<dbReference type="Proteomes" id="UP000309061">
    <property type="component" value="Chromosome"/>
</dbReference>
<gene>
    <name evidence="2" type="ORF">H2LOC_001630</name>
</gene>
<sequence>MTANAIVTFAQDRLDAARREIREAVIDFSVPDEKLLELRANARQAYEELRNLDAKAAKPGPFSFLKLW</sequence>
<dbReference type="AlphaFoldDB" id="A0A6B8K9H5"/>